<evidence type="ECO:0000256" key="3">
    <source>
        <dbReference type="ARBA" id="ARBA00006206"/>
    </source>
</evidence>
<evidence type="ECO:0000256" key="5">
    <source>
        <dbReference type="ARBA" id="ARBA00014165"/>
    </source>
</evidence>
<dbReference type="OrthoDB" id="9779408at2"/>
<dbReference type="InterPro" id="IPR011013">
    <property type="entry name" value="Gal_mutarotase_sf_dom"/>
</dbReference>
<feature type="binding site" evidence="11">
    <location>
        <begin position="78"/>
        <end position="79"/>
    </location>
    <ligand>
        <name>beta-D-galactose</name>
        <dbReference type="ChEBI" id="CHEBI:27667"/>
    </ligand>
</feature>
<dbReference type="Proteomes" id="UP000255036">
    <property type="component" value="Unassembled WGS sequence"/>
</dbReference>
<feature type="binding site" evidence="10">
    <location>
        <position position="247"/>
    </location>
    <ligand>
        <name>beta-D-galactose</name>
        <dbReference type="ChEBI" id="CHEBI:27667"/>
    </ligand>
</feature>
<dbReference type="GO" id="GO:0004034">
    <property type="term" value="F:aldose 1-epimerase activity"/>
    <property type="evidence" value="ECO:0007669"/>
    <property type="project" value="UniProtKB-EC"/>
</dbReference>
<dbReference type="EC" id="5.1.3.3" evidence="4 8"/>
<dbReference type="PIRSF" id="PIRSF005096">
    <property type="entry name" value="GALM"/>
    <property type="match status" value="1"/>
</dbReference>
<dbReference type="InterPro" id="IPR015443">
    <property type="entry name" value="Aldose_1-epimerase"/>
</dbReference>
<dbReference type="Gene3D" id="2.70.98.10">
    <property type="match status" value="1"/>
</dbReference>
<dbReference type="InterPro" id="IPR008183">
    <property type="entry name" value="Aldose_1/G6P_1-epimerase"/>
</dbReference>
<evidence type="ECO:0000256" key="6">
    <source>
        <dbReference type="ARBA" id="ARBA00023235"/>
    </source>
</evidence>
<protein>
    <recommendedName>
        <fullName evidence="5 8">Aldose 1-epimerase</fullName>
        <ecNumber evidence="4 8">5.1.3.3</ecNumber>
    </recommendedName>
</protein>
<comment type="similarity">
    <text evidence="3 8">Belongs to the aldose epimerase family.</text>
</comment>
<dbReference type="InterPro" id="IPR018052">
    <property type="entry name" value="Ald1_epimerase_CS"/>
</dbReference>
<evidence type="ECO:0000313" key="13">
    <source>
        <dbReference type="Proteomes" id="UP000255036"/>
    </source>
</evidence>
<evidence type="ECO:0000256" key="8">
    <source>
        <dbReference type="PIRNR" id="PIRNR005096"/>
    </source>
</evidence>
<keyword evidence="13" id="KW-1185">Reference proteome</keyword>
<evidence type="ECO:0000313" key="12">
    <source>
        <dbReference type="EMBL" id="RDU22521.1"/>
    </source>
</evidence>
<comment type="caution">
    <text evidence="12">The sequence shown here is derived from an EMBL/GenBank/DDBJ whole genome shotgun (WGS) entry which is preliminary data.</text>
</comment>
<name>A0A371ASI6_9FIRM</name>
<feature type="binding site" evidence="11">
    <location>
        <begin position="175"/>
        <end position="177"/>
    </location>
    <ligand>
        <name>beta-D-galactose</name>
        <dbReference type="ChEBI" id="CHEBI:27667"/>
    </ligand>
</feature>
<reference evidence="12 13" key="1">
    <citation type="submission" date="2018-07" db="EMBL/GenBank/DDBJ databases">
        <title>Anaerosacharophilus polymeroproducens gen. nov. sp. nov., an anaerobic bacterium isolated from salt field.</title>
        <authorList>
            <person name="Kim W."/>
            <person name="Yang S.-H."/>
            <person name="Oh J."/>
            <person name="Lee J.-H."/>
            <person name="Kwon K.K."/>
        </authorList>
    </citation>
    <scope>NUCLEOTIDE SEQUENCE [LARGE SCALE GENOMIC DNA]</scope>
    <source>
        <strain evidence="12 13">MCWD5</strain>
    </source>
</reference>
<dbReference type="PANTHER" id="PTHR10091:SF0">
    <property type="entry name" value="GALACTOSE MUTAROTASE"/>
    <property type="match status" value="1"/>
</dbReference>
<dbReference type="NCBIfam" id="NF008277">
    <property type="entry name" value="PRK11055.1"/>
    <property type="match status" value="1"/>
</dbReference>
<dbReference type="RefSeq" id="WP_115482931.1">
    <property type="nucleotide sequence ID" value="NZ_QRCT01000049.1"/>
</dbReference>
<accession>A0A371ASI6</accession>
<dbReference type="PANTHER" id="PTHR10091">
    <property type="entry name" value="ALDOSE-1-EPIMERASE"/>
    <property type="match status" value="1"/>
</dbReference>
<dbReference type="CDD" id="cd09019">
    <property type="entry name" value="galactose_mutarotase_like"/>
    <property type="match status" value="1"/>
</dbReference>
<feature type="active site" description="Proton donor" evidence="9">
    <location>
        <position position="175"/>
    </location>
</feature>
<dbReference type="GO" id="GO:0006006">
    <property type="term" value="P:glucose metabolic process"/>
    <property type="evidence" value="ECO:0007669"/>
    <property type="project" value="TreeGrafter"/>
</dbReference>
<gene>
    <name evidence="12" type="ORF">DWV06_14645</name>
</gene>
<dbReference type="EMBL" id="QRCT01000049">
    <property type="protein sequence ID" value="RDU22521.1"/>
    <property type="molecule type" value="Genomic_DNA"/>
</dbReference>
<dbReference type="PROSITE" id="PS00545">
    <property type="entry name" value="ALDOSE_1_EPIMERASE"/>
    <property type="match status" value="1"/>
</dbReference>
<evidence type="ECO:0000256" key="1">
    <source>
        <dbReference type="ARBA" id="ARBA00001614"/>
    </source>
</evidence>
<dbReference type="InterPro" id="IPR014718">
    <property type="entry name" value="GH-type_carb-bd"/>
</dbReference>
<proteinExistence type="inferred from homology"/>
<evidence type="ECO:0000256" key="11">
    <source>
        <dbReference type="PIRSR" id="PIRSR005096-3"/>
    </source>
</evidence>
<keyword evidence="7 8" id="KW-0119">Carbohydrate metabolism</keyword>
<keyword evidence="6 8" id="KW-0413">Isomerase</keyword>
<dbReference type="UniPathway" id="UPA00242"/>
<evidence type="ECO:0000256" key="2">
    <source>
        <dbReference type="ARBA" id="ARBA00005028"/>
    </source>
</evidence>
<sequence length="347" mass="38965">MTKELFGKLNDGTETFLYTIENSKNMKAAITDYGAALVSLWVPDKNGTFQDVVLGYDDPISYEENSGCLGGTIGRNSNRIKDAKLTIEGIEYQLDANDNGNNLHSGLKYYHKRKWEVTAFLENKITLTYNSPHMDQGYPGNLIVDVTYEITENNGLSITYEGISDRTTIFNMTNHSYFNLSGHASGSILEQELWVDADMFTIADAESIPTGEFVPVKGTPMDFTRKKALSEEIESDYEPLKMAGGYDHNWILNTDELFGEAAQLEDKKTGIQMVVFTDCPGVQIYTGNYLVEGLKGKEGVVYGPRHGICLETQYYPDAMNHENFPQPILHAGEKRQSKTIYQFEVIK</sequence>
<comment type="pathway">
    <text evidence="2 8">Carbohydrate metabolism; hexose metabolism.</text>
</comment>
<dbReference type="AlphaFoldDB" id="A0A371ASI6"/>
<dbReference type="GO" id="GO:0033499">
    <property type="term" value="P:galactose catabolic process via UDP-galactose, Leloir pathway"/>
    <property type="evidence" value="ECO:0007669"/>
    <property type="project" value="TreeGrafter"/>
</dbReference>
<dbReference type="InterPro" id="IPR047215">
    <property type="entry name" value="Galactose_mutarotase-like"/>
</dbReference>
<evidence type="ECO:0000256" key="4">
    <source>
        <dbReference type="ARBA" id="ARBA00013185"/>
    </source>
</evidence>
<evidence type="ECO:0000256" key="10">
    <source>
        <dbReference type="PIRSR" id="PIRSR005096-2"/>
    </source>
</evidence>
<comment type="catalytic activity">
    <reaction evidence="1 8">
        <text>alpha-D-glucose = beta-D-glucose</text>
        <dbReference type="Rhea" id="RHEA:10264"/>
        <dbReference type="ChEBI" id="CHEBI:15903"/>
        <dbReference type="ChEBI" id="CHEBI:17925"/>
        <dbReference type="EC" id="5.1.3.3"/>
    </reaction>
</comment>
<feature type="active site" description="Proton acceptor" evidence="9">
    <location>
        <position position="311"/>
    </location>
</feature>
<evidence type="ECO:0000256" key="9">
    <source>
        <dbReference type="PIRSR" id="PIRSR005096-1"/>
    </source>
</evidence>
<organism evidence="12 13">
    <name type="scientific">Anaerosacchariphilus polymeriproducens</name>
    <dbReference type="NCBI Taxonomy" id="1812858"/>
    <lineage>
        <taxon>Bacteria</taxon>
        <taxon>Bacillati</taxon>
        <taxon>Bacillota</taxon>
        <taxon>Clostridia</taxon>
        <taxon>Lachnospirales</taxon>
        <taxon>Lachnospiraceae</taxon>
        <taxon>Anaerosacchariphilus</taxon>
    </lineage>
</organism>
<dbReference type="SUPFAM" id="SSF74650">
    <property type="entry name" value="Galactose mutarotase-like"/>
    <property type="match status" value="1"/>
</dbReference>
<evidence type="ECO:0000256" key="7">
    <source>
        <dbReference type="ARBA" id="ARBA00023277"/>
    </source>
</evidence>
<dbReference type="Pfam" id="PF01263">
    <property type="entry name" value="Aldose_epim"/>
    <property type="match status" value="1"/>
</dbReference>
<dbReference type="GO" id="GO:0030246">
    <property type="term" value="F:carbohydrate binding"/>
    <property type="evidence" value="ECO:0007669"/>
    <property type="project" value="InterPro"/>
</dbReference>